<evidence type="ECO:0000256" key="6">
    <source>
        <dbReference type="SAM" id="Phobius"/>
    </source>
</evidence>
<evidence type="ECO:0000313" key="9">
    <source>
        <dbReference type="Proteomes" id="UP001597180"/>
    </source>
</evidence>
<reference evidence="9" key="1">
    <citation type="journal article" date="2019" name="Int. J. Syst. Evol. Microbiol.">
        <title>The Global Catalogue of Microorganisms (GCM) 10K type strain sequencing project: providing services to taxonomists for standard genome sequencing and annotation.</title>
        <authorList>
            <consortium name="The Broad Institute Genomics Platform"/>
            <consortium name="The Broad Institute Genome Sequencing Center for Infectious Disease"/>
            <person name="Wu L."/>
            <person name="Ma J."/>
        </authorList>
    </citation>
    <scope>NUCLEOTIDE SEQUENCE [LARGE SCALE GENOMIC DNA]</scope>
    <source>
        <strain evidence="9">CCUG 53270</strain>
    </source>
</reference>
<dbReference type="InterPro" id="IPR038323">
    <property type="entry name" value="ArAE_1_C_sf"/>
</dbReference>
<proteinExistence type="predicted"/>
<dbReference type="Gene3D" id="1.20.120.940">
    <property type="entry name" value="Putative aromatic acid exporter, C-terminal domain"/>
    <property type="match status" value="1"/>
</dbReference>
<name>A0ABW3UXB9_9BACL</name>
<dbReference type="Pfam" id="PF06081">
    <property type="entry name" value="ArAE_1"/>
    <property type="match status" value="1"/>
</dbReference>
<evidence type="ECO:0000256" key="2">
    <source>
        <dbReference type="ARBA" id="ARBA00022475"/>
    </source>
</evidence>
<dbReference type="InterPro" id="IPR021062">
    <property type="entry name" value="ArAE_1_C"/>
</dbReference>
<dbReference type="Pfam" id="PF11728">
    <property type="entry name" value="ArAE_1_C"/>
    <property type="match status" value="1"/>
</dbReference>
<keyword evidence="3 6" id="KW-0812">Transmembrane</keyword>
<feature type="transmembrane region" description="Helical" evidence="6">
    <location>
        <begin position="53"/>
        <end position="85"/>
    </location>
</feature>
<protein>
    <submittedName>
        <fullName evidence="8">Aromatic acid exporter family protein</fullName>
    </submittedName>
</protein>
<keyword evidence="5 6" id="KW-0472">Membrane</keyword>
<dbReference type="Proteomes" id="UP001597180">
    <property type="component" value="Unassembled WGS sequence"/>
</dbReference>
<dbReference type="EMBL" id="JBHTLU010000046">
    <property type="protein sequence ID" value="MFD1224561.1"/>
    <property type="molecule type" value="Genomic_DNA"/>
</dbReference>
<evidence type="ECO:0000256" key="5">
    <source>
        <dbReference type="ARBA" id="ARBA00023136"/>
    </source>
</evidence>
<accession>A0ABW3UXB9</accession>
<evidence type="ECO:0000256" key="3">
    <source>
        <dbReference type="ARBA" id="ARBA00022692"/>
    </source>
</evidence>
<dbReference type="InterPro" id="IPR010343">
    <property type="entry name" value="ArAE_1"/>
</dbReference>
<feature type="domain" description="Putative aromatic acid exporter C-terminal" evidence="7">
    <location>
        <begin position="144"/>
        <end position="306"/>
    </location>
</feature>
<gene>
    <name evidence="8" type="ORF">ACFQ4B_31085</name>
</gene>
<evidence type="ECO:0000256" key="4">
    <source>
        <dbReference type="ARBA" id="ARBA00022989"/>
    </source>
</evidence>
<sequence>MGIRVIKTAVAVLASIYIAQWFGVRSPLSAGLLAILGVDVTKKKGLRTSFQRIAASLVSVTLSSILFGVLGFEIWVISLCILILYPILVRLKLKEGAVTSSVVMFHIFMAKPITIDLILNEVALLLVGLGTATLINIVYMPREDKQLHAIRKRLEVCLSGILMQISMHLKDTDYIWSGSELLEAQELLEQGLEAARRSMENSLLQEESLWTSYFIMRNEQMDSIDRMIQLVAQVYKTLPHGELLAAVFERLSEDVKVDYYTGRSEKAMESLIGSYRQMPLPLSREEFEVRSALLQLMMELKAFLGVAKREKKQITAETMKKA</sequence>
<feature type="transmembrane region" description="Helical" evidence="6">
    <location>
        <begin position="121"/>
        <end position="139"/>
    </location>
</feature>
<dbReference type="PANTHER" id="PTHR40064:SF1">
    <property type="entry name" value="MEMBRANE PROTEIN"/>
    <property type="match status" value="1"/>
</dbReference>
<keyword evidence="9" id="KW-1185">Reference proteome</keyword>
<evidence type="ECO:0000256" key="1">
    <source>
        <dbReference type="ARBA" id="ARBA00004651"/>
    </source>
</evidence>
<dbReference type="RefSeq" id="WP_079909070.1">
    <property type="nucleotide sequence ID" value="NZ_BAABJG010000026.1"/>
</dbReference>
<keyword evidence="4 6" id="KW-1133">Transmembrane helix</keyword>
<organism evidence="8 9">
    <name type="scientific">Paenibacillus vulneris</name>
    <dbReference type="NCBI Taxonomy" id="1133364"/>
    <lineage>
        <taxon>Bacteria</taxon>
        <taxon>Bacillati</taxon>
        <taxon>Bacillota</taxon>
        <taxon>Bacilli</taxon>
        <taxon>Bacillales</taxon>
        <taxon>Paenibacillaceae</taxon>
        <taxon>Paenibacillus</taxon>
    </lineage>
</organism>
<comment type="subcellular location">
    <subcellularLocation>
        <location evidence="1">Cell membrane</location>
        <topology evidence="1">Multi-pass membrane protein</topology>
    </subcellularLocation>
</comment>
<keyword evidence="2" id="KW-1003">Cell membrane</keyword>
<comment type="caution">
    <text evidence="8">The sequence shown here is derived from an EMBL/GenBank/DDBJ whole genome shotgun (WGS) entry which is preliminary data.</text>
</comment>
<dbReference type="PANTHER" id="PTHR40064">
    <property type="entry name" value="MEMBRANE PROTEIN-RELATED"/>
    <property type="match status" value="1"/>
</dbReference>
<evidence type="ECO:0000313" key="8">
    <source>
        <dbReference type="EMBL" id="MFD1224561.1"/>
    </source>
</evidence>
<evidence type="ECO:0000259" key="7">
    <source>
        <dbReference type="Pfam" id="PF11728"/>
    </source>
</evidence>
<dbReference type="InterPro" id="IPR052984">
    <property type="entry name" value="UPF0421"/>
</dbReference>